<dbReference type="InterPro" id="IPR011004">
    <property type="entry name" value="Trimer_LpxA-like_sf"/>
</dbReference>
<evidence type="ECO:0000256" key="1">
    <source>
        <dbReference type="ARBA" id="ARBA00007274"/>
    </source>
</evidence>
<organism evidence="5 6">
    <name type="scientific">Candidatus Caccoplasma intestinavium</name>
    <dbReference type="NCBI Taxonomy" id="2840716"/>
    <lineage>
        <taxon>Bacteria</taxon>
        <taxon>Pseudomonadati</taxon>
        <taxon>Bacteroidota</taxon>
        <taxon>Bacteroidia</taxon>
        <taxon>Bacteroidales</taxon>
        <taxon>Bacteroidaceae</taxon>
        <taxon>Bacteroidaceae incertae sedis</taxon>
        <taxon>Candidatus Caccoplasma</taxon>
    </lineage>
</organism>
<name>A0A9D1KD51_9BACT</name>
<dbReference type="GO" id="GO:0008374">
    <property type="term" value="F:O-acyltransferase activity"/>
    <property type="evidence" value="ECO:0007669"/>
    <property type="project" value="TreeGrafter"/>
</dbReference>
<dbReference type="InterPro" id="IPR001451">
    <property type="entry name" value="Hexapep"/>
</dbReference>
<dbReference type="Pfam" id="PF00132">
    <property type="entry name" value="Hexapep"/>
    <property type="match status" value="1"/>
</dbReference>
<comment type="similarity">
    <text evidence="1">Belongs to the transferase hexapeptide repeat family.</text>
</comment>
<evidence type="ECO:0000256" key="2">
    <source>
        <dbReference type="ARBA" id="ARBA00022679"/>
    </source>
</evidence>
<keyword evidence="3" id="KW-0677">Repeat</keyword>
<dbReference type="PANTHER" id="PTHR23416:SF23">
    <property type="entry name" value="ACETYLTRANSFERASE C18B11.09C-RELATED"/>
    <property type="match status" value="1"/>
</dbReference>
<keyword evidence="2" id="KW-0808">Transferase</keyword>
<dbReference type="AlphaFoldDB" id="A0A9D1KD51"/>
<gene>
    <name evidence="5" type="ORF">IAD06_04495</name>
</gene>
<dbReference type="Proteomes" id="UP000886722">
    <property type="component" value="Unassembled WGS sequence"/>
</dbReference>
<reference evidence="5" key="2">
    <citation type="journal article" date="2021" name="PeerJ">
        <title>Extensive microbial diversity within the chicken gut microbiome revealed by metagenomics and culture.</title>
        <authorList>
            <person name="Gilroy R."/>
            <person name="Ravi A."/>
            <person name="Getino M."/>
            <person name="Pursley I."/>
            <person name="Horton D.L."/>
            <person name="Alikhan N.F."/>
            <person name="Baker D."/>
            <person name="Gharbi K."/>
            <person name="Hall N."/>
            <person name="Watson M."/>
            <person name="Adriaenssens E.M."/>
            <person name="Foster-Nyarko E."/>
            <person name="Jarju S."/>
            <person name="Secka A."/>
            <person name="Antonio M."/>
            <person name="Oren A."/>
            <person name="Chaudhuri R.R."/>
            <person name="La Ragione R."/>
            <person name="Hildebrand F."/>
            <person name="Pallen M.J."/>
        </authorList>
    </citation>
    <scope>NUCLEOTIDE SEQUENCE</scope>
    <source>
        <strain evidence="5">21143</strain>
    </source>
</reference>
<evidence type="ECO:0000313" key="5">
    <source>
        <dbReference type="EMBL" id="HIT39279.1"/>
    </source>
</evidence>
<dbReference type="Gene3D" id="2.160.10.10">
    <property type="entry name" value="Hexapeptide repeat proteins"/>
    <property type="match status" value="1"/>
</dbReference>
<reference evidence="5" key="1">
    <citation type="submission" date="2020-10" db="EMBL/GenBank/DDBJ databases">
        <authorList>
            <person name="Gilroy R."/>
        </authorList>
    </citation>
    <scope>NUCLEOTIDE SEQUENCE</scope>
    <source>
        <strain evidence="5">21143</strain>
    </source>
</reference>
<evidence type="ECO:0000313" key="6">
    <source>
        <dbReference type="Proteomes" id="UP000886722"/>
    </source>
</evidence>
<evidence type="ECO:0000256" key="3">
    <source>
        <dbReference type="ARBA" id="ARBA00022737"/>
    </source>
</evidence>
<dbReference type="InterPro" id="IPR051159">
    <property type="entry name" value="Hexapeptide_acetyltransf"/>
</dbReference>
<proteinExistence type="inferred from homology"/>
<dbReference type="EMBL" id="DVKT01000034">
    <property type="protein sequence ID" value="HIT39279.1"/>
    <property type="molecule type" value="Genomic_DNA"/>
</dbReference>
<evidence type="ECO:0000256" key="4">
    <source>
        <dbReference type="ARBA" id="ARBA00023315"/>
    </source>
</evidence>
<accession>A0A9D1KD51</accession>
<sequence>MTVDLFQEKIARGEPLVGEEMIEFMREQSDLSRRILFELNGRYHTPEEICELFSQIIGRPVDKSFRLFPPFYTDFGKNIHIGKNVFINAACLFQDQGGIYIEDDCLIGHNVVLATLNHGFEPSDRQNLYHAPIRIEKGVWIGAHVTVLAGVTIGRNAVVAAGAVVTKDVPENMIVGGVPAKVIRSIYPNK</sequence>
<keyword evidence="4" id="KW-0012">Acyltransferase</keyword>
<dbReference type="InterPro" id="IPR018357">
    <property type="entry name" value="Hexapep_transf_CS"/>
</dbReference>
<protein>
    <submittedName>
        <fullName evidence="5">Sugar O-acetyltransferase</fullName>
    </submittedName>
</protein>
<dbReference type="Pfam" id="PF14602">
    <property type="entry name" value="Hexapep_2"/>
    <property type="match status" value="1"/>
</dbReference>
<dbReference type="PANTHER" id="PTHR23416">
    <property type="entry name" value="SIALIC ACID SYNTHASE-RELATED"/>
    <property type="match status" value="1"/>
</dbReference>
<comment type="caution">
    <text evidence="5">The sequence shown here is derived from an EMBL/GenBank/DDBJ whole genome shotgun (WGS) entry which is preliminary data.</text>
</comment>
<dbReference type="PROSITE" id="PS00101">
    <property type="entry name" value="HEXAPEP_TRANSFERASES"/>
    <property type="match status" value="1"/>
</dbReference>
<dbReference type="SUPFAM" id="SSF51161">
    <property type="entry name" value="Trimeric LpxA-like enzymes"/>
    <property type="match status" value="1"/>
</dbReference>